<gene>
    <name evidence="1" type="ORF">MRB53_017468</name>
</gene>
<organism evidence="1 2">
    <name type="scientific">Persea americana</name>
    <name type="common">Avocado</name>
    <dbReference type="NCBI Taxonomy" id="3435"/>
    <lineage>
        <taxon>Eukaryota</taxon>
        <taxon>Viridiplantae</taxon>
        <taxon>Streptophyta</taxon>
        <taxon>Embryophyta</taxon>
        <taxon>Tracheophyta</taxon>
        <taxon>Spermatophyta</taxon>
        <taxon>Magnoliopsida</taxon>
        <taxon>Magnoliidae</taxon>
        <taxon>Laurales</taxon>
        <taxon>Lauraceae</taxon>
        <taxon>Persea</taxon>
    </lineage>
</organism>
<name>A0ACC2M584_PERAE</name>
<protein>
    <submittedName>
        <fullName evidence="1">Uncharacterized protein</fullName>
    </submittedName>
</protein>
<keyword evidence="2" id="KW-1185">Reference proteome</keyword>
<evidence type="ECO:0000313" key="1">
    <source>
        <dbReference type="EMBL" id="KAJ8640774.1"/>
    </source>
</evidence>
<dbReference type="Proteomes" id="UP001234297">
    <property type="component" value="Chromosome 5"/>
</dbReference>
<reference evidence="1 2" key="1">
    <citation type="journal article" date="2022" name="Hortic Res">
        <title>A haplotype resolved chromosomal level avocado genome allows analysis of novel avocado genes.</title>
        <authorList>
            <person name="Nath O."/>
            <person name="Fletcher S.J."/>
            <person name="Hayward A."/>
            <person name="Shaw L.M."/>
            <person name="Masouleh A.K."/>
            <person name="Furtado A."/>
            <person name="Henry R.J."/>
            <person name="Mitter N."/>
        </authorList>
    </citation>
    <scope>NUCLEOTIDE SEQUENCE [LARGE SCALE GENOMIC DNA]</scope>
    <source>
        <strain evidence="2">cv. Hass</strain>
    </source>
</reference>
<proteinExistence type="predicted"/>
<accession>A0ACC2M584</accession>
<evidence type="ECO:0000313" key="2">
    <source>
        <dbReference type="Proteomes" id="UP001234297"/>
    </source>
</evidence>
<sequence>MDFGGSNALTGSSSDSLPMAPDSGTMERGRLGPLSSSLSCKPDQEEPGRSSPFKKACGTWSIWLHSATTRTTPLSTTPVSGDSASNSVAEAQELTESMENAIDSSAMHISSISFLTTSPGLLIANGVPMVTEEDSFKGSSQSESELISWGTALNPQPRNGLECGNIHSSLDFNDKDSEDPESLLLHQLIEEWNEDKYDRLDIIWPEACPGSHFKNL</sequence>
<dbReference type="EMBL" id="CM056813">
    <property type="protein sequence ID" value="KAJ8640774.1"/>
    <property type="molecule type" value="Genomic_DNA"/>
</dbReference>
<comment type="caution">
    <text evidence="1">The sequence shown here is derived from an EMBL/GenBank/DDBJ whole genome shotgun (WGS) entry which is preliminary data.</text>
</comment>